<organism evidence="1 2">
    <name type="scientific">Arctium lappa</name>
    <name type="common">Greater burdock</name>
    <name type="synonym">Lappa major</name>
    <dbReference type="NCBI Taxonomy" id="4217"/>
    <lineage>
        <taxon>Eukaryota</taxon>
        <taxon>Viridiplantae</taxon>
        <taxon>Streptophyta</taxon>
        <taxon>Embryophyta</taxon>
        <taxon>Tracheophyta</taxon>
        <taxon>Spermatophyta</taxon>
        <taxon>Magnoliopsida</taxon>
        <taxon>eudicotyledons</taxon>
        <taxon>Gunneridae</taxon>
        <taxon>Pentapetalae</taxon>
        <taxon>asterids</taxon>
        <taxon>campanulids</taxon>
        <taxon>Asterales</taxon>
        <taxon>Asteraceae</taxon>
        <taxon>Carduoideae</taxon>
        <taxon>Cardueae</taxon>
        <taxon>Arctiinae</taxon>
        <taxon>Arctium</taxon>
    </lineage>
</organism>
<accession>A0ACB9C3X8</accession>
<sequence>MIGYSLLSSSPLFLLAAKKSRSMEKGATYHHQHVTGFFIRYLQGREKRRRSSNNKSERNLCMEILG</sequence>
<comment type="caution">
    <text evidence="1">The sequence shown here is derived from an EMBL/GenBank/DDBJ whole genome shotgun (WGS) entry which is preliminary data.</text>
</comment>
<reference evidence="2" key="1">
    <citation type="journal article" date="2022" name="Mol. Ecol. Resour.">
        <title>The genomes of chicory, endive, great burdock and yacon provide insights into Asteraceae palaeo-polyploidization history and plant inulin production.</title>
        <authorList>
            <person name="Fan W."/>
            <person name="Wang S."/>
            <person name="Wang H."/>
            <person name="Wang A."/>
            <person name="Jiang F."/>
            <person name="Liu H."/>
            <person name="Zhao H."/>
            <person name="Xu D."/>
            <person name="Zhang Y."/>
        </authorList>
    </citation>
    <scope>NUCLEOTIDE SEQUENCE [LARGE SCALE GENOMIC DNA]</scope>
    <source>
        <strain evidence="2">cv. Niubang</strain>
    </source>
</reference>
<dbReference type="Proteomes" id="UP001055879">
    <property type="component" value="Linkage Group LG05"/>
</dbReference>
<name>A0ACB9C3X8_ARCLA</name>
<reference evidence="1 2" key="2">
    <citation type="journal article" date="2022" name="Mol. Ecol. Resour.">
        <title>The genomes of chicory, endive, great burdock and yacon provide insights into Asteraceae paleo-polyploidization history and plant inulin production.</title>
        <authorList>
            <person name="Fan W."/>
            <person name="Wang S."/>
            <person name="Wang H."/>
            <person name="Wang A."/>
            <person name="Jiang F."/>
            <person name="Liu H."/>
            <person name="Zhao H."/>
            <person name="Xu D."/>
            <person name="Zhang Y."/>
        </authorList>
    </citation>
    <scope>NUCLEOTIDE SEQUENCE [LARGE SCALE GENOMIC DNA]</scope>
    <source>
        <strain evidence="2">cv. Niubang</strain>
    </source>
</reference>
<gene>
    <name evidence="1" type="ORF">L6452_17598</name>
</gene>
<dbReference type="EMBL" id="CM042051">
    <property type="protein sequence ID" value="KAI3728953.1"/>
    <property type="molecule type" value="Genomic_DNA"/>
</dbReference>
<proteinExistence type="predicted"/>
<evidence type="ECO:0000313" key="2">
    <source>
        <dbReference type="Proteomes" id="UP001055879"/>
    </source>
</evidence>
<protein>
    <submittedName>
        <fullName evidence="1">Uncharacterized protein</fullName>
    </submittedName>
</protein>
<keyword evidence="2" id="KW-1185">Reference proteome</keyword>
<evidence type="ECO:0000313" key="1">
    <source>
        <dbReference type="EMBL" id="KAI3728953.1"/>
    </source>
</evidence>